<dbReference type="Pfam" id="PF13459">
    <property type="entry name" value="Fer4_15"/>
    <property type="match status" value="1"/>
</dbReference>
<dbReference type="PANTHER" id="PTHR36923:SF3">
    <property type="entry name" value="FERREDOXIN"/>
    <property type="match status" value="1"/>
</dbReference>
<dbReference type="PRINTS" id="PR00352">
    <property type="entry name" value="3FE4SFRDOXIN"/>
</dbReference>
<dbReference type="Proteomes" id="UP001596241">
    <property type="component" value="Unassembled WGS sequence"/>
</dbReference>
<protein>
    <recommendedName>
        <fullName evidence="8">Ferredoxin</fullName>
    </recommendedName>
</protein>
<reference evidence="10" key="1">
    <citation type="journal article" date="2019" name="Int. J. Syst. Evol. Microbiol.">
        <title>The Global Catalogue of Microorganisms (GCM) 10K type strain sequencing project: providing services to taxonomists for standard genome sequencing and annotation.</title>
        <authorList>
            <consortium name="The Broad Institute Genomics Platform"/>
            <consortium name="The Broad Institute Genome Sequencing Center for Infectious Disease"/>
            <person name="Wu L."/>
            <person name="Ma J."/>
        </authorList>
    </citation>
    <scope>NUCLEOTIDE SEQUENCE [LARGE SCALE GENOMIC DNA]</scope>
    <source>
        <strain evidence="10">CGMCC 1.15809</strain>
    </source>
</reference>
<keyword evidence="6 8" id="KW-0411">Iron-sulfur</keyword>
<evidence type="ECO:0000256" key="8">
    <source>
        <dbReference type="RuleBase" id="RU368020"/>
    </source>
</evidence>
<keyword evidence="10" id="KW-1185">Reference proteome</keyword>
<dbReference type="EMBL" id="JBHSPW010000010">
    <property type="protein sequence ID" value="MFC5895454.1"/>
    <property type="molecule type" value="Genomic_DNA"/>
</dbReference>
<organism evidence="9 10">
    <name type="scientific">Streptomyces ramulosus</name>
    <dbReference type="NCBI Taxonomy" id="47762"/>
    <lineage>
        <taxon>Bacteria</taxon>
        <taxon>Bacillati</taxon>
        <taxon>Actinomycetota</taxon>
        <taxon>Actinomycetes</taxon>
        <taxon>Kitasatosporales</taxon>
        <taxon>Streptomycetaceae</taxon>
        <taxon>Streptomyces</taxon>
    </lineage>
</organism>
<comment type="cofactor">
    <cofactor evidence="1">
        <name>[3Fe-4S] cluster</name>
        <dbReference type="ChEBI" id="CHEBI:21137"/>
    </cofactor>
</comment>
<keyword evidence="7" id="KW-0003">3Fe-4S</keyword>
<evidence type="ECO:0000313" key="9">
    <source>
        <dbReference type="EMBL" id="MFC5895454.1"/>
    </source>
</evidence>
<keyword evidence="4 8" id="KW-0249">Electron transport</keyword>
<keyword evidence="5 8" id="KW-0408">Iron</keyword>
<keyword evidence="3 8" id="KW-0479">Metal-binding</keyword>
<name>A0ABW1FNH7_9ACTN</name>
<dbReference type="InterPro" id="IPR001080">
    <property type="entry name" value="3Fe4S_ferredoxin"/>
</dbReference>
<evidence type="ECO:0000256" key="7">
    <source>
        <dbReference type="ARBA" id="ARBA00023291"/>
    </source>
</evidence>
<dbReference type="InterPro" id="IPR051269">
    <property type="entry name" value="Fe-S_cluster_ET"/>
</dbReference>
<dbReference type="SUPFAM" id="SSF54862">
    <property type="entry name" value="4Fe-4S ferredoxins"/>
    <property type="match status" value="1"/>
</dbReference>
<accession>A0ABW1FNH7</accession>
<evidence type="ECO:0000256" key="6">
    <source>
        <dbReference type="ARBA" id="ARBA00023014"/>
    </source>
</evidence>
<dbReference type="RefSeq" id="WP_345090235.1">
    <property type="nucleotide sequence ID" value="NZ_BAAAWG010000018.1"/>
</dbReference>
<dbReference type="Gene3D" id="3.30.70.20">
    <property type="match status" value="1"/>
</dbReference>
<gene>
    <name evidence="9" type="ORF">ACFP3M_21900</name>
</gene>
<dbReference type="PANTHER" id="PTHR36923">
    <property type="entry name" value="FERREDOXIN"/>
    <property type="match status" value="1"/>
</dbReference>
<evidence type="ECO:0000256" key="1">
    <source>
        <dbReference type="ARBA" id="ARBA00001927"/>
    </source>
</evidence>
<comment type="function">
    <text evidence="8">Ferredoxins are iron-sulfur proteins that transfer electrons in a wide variety of metabolic reactions.</text>
</comment>
<evidence type="ECO:0000256" key="5">
    <source>
        <dbReference type="ARBA" id="ARBA00023004"/>
    </source>
</evidence>
<sequence>MRLVVDLNRCQGYAQCAFLAPDVFTLHGVEALMYDPQPADDRRRQVLRAAHACPVQAITVEDESLAPADGREGGSRVG</sequence>
<evidence type="ECO:0000256" key="4">
    <source>
        <dbReference type="ARBA" id="ARBA00022982"/>
    </source>
</evidence>
<keyword evidence="2 8" id="KW-0813">Transport</keyword>
<evidence type="ECO:0000256" key="3">
    <source>
        <dbReference type="ARBA" id="ARBA00022723"/>
    </source>
</evidence>
<proteinExistence type="predicted"/>
<comment type="caution">
    <text evidence="9">The sequence shown here is derived from an EMBL/GenBank/DDBJ whole genome shotgun (WGS) entry which is preliminary data.</text>
</comment>
<evidence type="ECO:0000256" key="2">
    <source>
        <dbReference type="ARBA" id="ARBA00022448"/>
    </source>
</evidence>
<evidence type="ECO:0000313" key="10">
    <source>
        <dbReference type="Proteomes" id="UP001596241"/>
    </source>
</evidence>